<protein>
    <submittedName>
        <fullName evidence="1">Uncharacterized protein</fullName>
    </submittedName>
</protein>
<dbReference type="AlphaFoldDB" id="A0A813KEP8"/>
<feature type="non-terminal residue" evidence="1">
    <location>
        <position position="1"/>
    </location>
</feature>
<dbReference type="EMBL" id="CAJNNW010029537">
    <property type="protein sequence ID" value="CAE8700620.1"/>
    <property type="molecule type" value="Genomic_DNA"/>
</dbReference>
<gene>
    <name evidence="1" type="ORF">PGLA2088_LOCUS31706</name>
</gene>
<dbReference type="Proteomes" id="UP000626109">
    <property type="component" value="Unassembled WGS sequence"/>
</dbReference>
<evidence type="ECO:0000313" key="1">
    <source>
        <dbReference type="EMBL" id="CAE8700620.1"/>
    </source>
</evidence>
<comment type="caution">
    <text evidence="1">The sequence shown here is derived from an EMBL/GenBank/DDBJ whole genome shotgun (WGS) entry which is preliminary data.</text>
</comment>
<reference evidence="1" key="1">
    <citation type="submission" date="2021-02" db="EMBL/GenBank/DDBJ databases">
        <authorList>
            <person name="Dougan E. K."/>
            <person name="Rhodes N."/>
            <person name="Thang M."/>
            <person name="Chan C."/>
        </authorList>
    </citation>
    <scope>NUCLEOTIDE SEQUENCE</scope>
</reference>
<accession>A0A813KEP8</accession>
<sequence>HGLEGAQLARTLAGEAVARLLAGTWARRFSQRPPRLASWGKERLQACIAADEASLLKLEAGSSSSSSTAARDSSAAESLRLVRQLLYAGHLVKPEEQAASEARLQELLGARQGLELAQAVRSVAQR</sequence>
<name>A0A813KEP8_POLGL</name>
<proteinExistence type="predicted"/>
<organism evidence="1 2">
    <name type="scientific">Polarella glacialis</name>
    <name type="common">Dinoflagellate</name>
    <dbReference type="NCBI Taxonomy" id="89957"/>
    <lineage>
        <taxon>Eukaryota</taxon>
        <taxon>Sar</taxon>
        <taxon>Alveolata</taxon>
        <taxon>Dinophyceae</taxon>
        <taxon>Suessiales</taxon>
        <taxon>Suessiaceae</taxon>
        <taxon>Polarella</taxon>
    </lineage>
</organism>
<evidence type="ECO:0000313" key="2">
    <source>
        <dbReference type="Proteomes" id="UP000626109"/>
    </source>
</evidence>